<evidence type="ECO:0008006" key="4">
    <source>
        <dbReference type="Google" id="ProtNLM"/>
    </source>
</evidence>
<feature type="compositionally biased region" description="Acidic residues" evidence="1">
    <location>
        <begin position="187"/>
        <end position="202"/>
    </location>
</feature>
<evidence type="ECO:0000313" key="3">
    <source>
        <dbReference type="Proteomes" id="UP001444661"/>
    </source>
</evidence>
<gene>
    <name evidence="2" type="ORF">PG993_011634</name>
</gene>
<evidence type="ECO:0000256" key="1">
    <source>
        <dbReference type="SAM" id="MobiDB-lite"/>
    </source>
</evidence>
<protein>
    <recommendedName>
        <fullName evidence="4">Rhodanese domain-containing protein</fullName>
    </recommendedName>
</protein>
<dbReference type="Proteomes" id="UP001444661">
    <property type="component" value="Unassembled WGS sequence"/>
</dbReference>
<reference evidence="2 3" key="1">
    <citation type="submission" date="2023-01" db="EMBL/GenBank/DDBJ databases">
        <title>Analysis of 21 Apiospora genomes using comparative genomics revels a genus with tremendous synthesis potential of carbohydrate active enzymes and secondary metabolites.</title>
        <authorList>
            <person name="Sorensen T."/>
        </authorList>
    </citation>
    <scope>NUCLEOTIDE SEQUENCE [LARGE SCALE GENOMIC DNA]</scope>
    <source>
        <strain evidence="2 3">CBS 33761</strain>
    </source>
</reference>
<keyword evidence="3" id="KW-1185">Reference proteome</keyword>
<feature type="compositionally biased region" description="Low complexity" evidence="1">
    <location>
        <begin position="266"/>
        <end position="275"/>
    </location>
</feature>
<feature type="region of interest" description="Disordered" evidence="1">
    <location>
        <begin position="170"/>
        <end position="281"/>
    </location>
</feature>
<name>A0ABR1S0A0_9PEZI</name>
<sequence length="298" mass="32466">MDMWQVVNHNLFHGRLDDVFTGTSLHLKVTGWSRELDFGGGKCVPDGTYLEAIVSAYDTGVWLGDLTYPHIGRPVLRIVSALEGCRGATPVIGTMPPEDLVVVENWEELLSPHPTQPAVVMCHGNWQARVTAISLSLTKGYRTVIFNGHGCWQCAFGLLGKLKRDEAKEVLKSSSKRRTKSNSDASSSDEDASSSDSEEEKDSNESGSLPKTTGEGRLAEGEGRKEQEGGDDATLIDQGEASNNLAEDLERTKIDGATDDSDSDSETSSSESSSILEDDDRLEEILRTLPYKPTVFIL</sequence>
<organism evidence="2 3">
    <name type="scientific">Apiospora rasikravindrae</name>
    <dbReference type="NCBI Taxonomy" id="990691"/>
    <lineage>
        <taxon>Eukaryota</taxon>
        <taxon>Fungi</taxon>
        <taxon>Dikarya</taxon>
        <taxon>Ascomycota</taxon>
        <taxon>Pezizomycotina</taxon>
        <taxon>Sordariomycetes</taxon>
        <taxon>Xylariomycetidae</taxon>
        <taxon>Amphisphaeriales</taxon>
        <taxon>Apiosporaceae</taxon>
        <taxon>Apiospora</taxon>
    </lineage>
</organism>
<feature type="compositionally biased region" description="Basic and acidic residues" evidence="1">
    <location>
        <begin position="217"/>
        <end position="228"/>
    </location>
</feature>
<evidence type="ECO:0000313" key="2">
    <source>
        <dbReference type="EMBL" id="KAK8023568.1"/>
    </source>
</evidence>
<proteinExistence type="predicted"/>
<comment type="caution">
    <text evidence="2">The sequence shown here is derived from an EMBL/GenBank/DDBJ whole genome shotgun (WGS) entry which is preliminary data.</text>
</comment>
<accession>A0ABR1S0A0</accession>
<dbReference type="EMBL" id="JAQQWK010000011">
    <property type="protein sequence ID" value="KAK8023568.1"/>
    <property type="molecule type" value="Genomic_DNA"/>
</dbReference>